<feature type="transmembrane region" description="Helical" evidence="10">
    <location>
        <begin position="490"/>
        <end position="509"/>
    </location>
</feature>
<evidence type="ECO:0000256" key="4">
    <source>
        <dbReference type="ARBA" id="ARBA00022737"/>
    </source>
</evidence>
<feature type="transmembrane region" description="Helical" evidence="10">
    <location>
        <begin position="1177"/>
        <end position="1197"/>
    </location>
</feature>
<evidence type="ECO:0000313" key="13">
    <source>
        <dbReference type="EMBL" id="KAF4618966.1"/>
    </source>
</evidence>
<sequence length="1514" mass="167763">MFSWDLRLLPLVLALVSICLLALKVGVRVIRVLFAGNGIWYPSLKERFRDRLHQHNAHSFIGFTLVRITSVLVLAYLSSNTAKQGCDLIAAFCIQHISGAVFLYCVPLLFLSVLWAPAAVHANLILLTTLGIYVFRNLWPLATYDQEPADTFEGRLMWIKLMLLFIVGLVIPLITPRRFVPVDNESARTSPSPEQTSSWASKLTYTYIDPIIATAYKVPHLQVDQLPPLADVNHAKYQCNTAFPYLDIYTGAKRCHLFWGLLYHFRMEYLTLSASLIAAGVTSFAAPFAIKQLLTYIETGGENASVKPWFWILLLLLGPLTNSIFQHWDGYLQNIILVRIQALLTQLVFNHSLRIRLKADIPTNVPDRSNLNAATQTAVQAVSTDILEPDVDISHPAAETIISSNTLEEVISETNDSGEGTSQSALSSRDKDSEVSKSKGAENLTGKINNLVTSDISSVGQGDDFVSLFFYMPLQIGLSIFFLYKILGWSALVGLLTLIGVSPIPGWIAKRNQDLEKVKMQKTDARVQIISEIISVIRMVKLFGWEEKTLKMVNEKREDELKYLLKTKIFRLLIHALSGFVPTLAMLFTYATYTVIMKQDLTASKIFSSMAVFTIMRNQLNSVSYKLNVFISAKVALDRINQFLQEAETLDRYANGQDDIGPFSLPTNSNEATSDTIGFCKAAFSWSTPTVAGEPTPDRHYTLKISDELSFKPGCINMIVGPTGSGKTSILMALLGEMHFMPLGPDSWYHLPCREGVAYAAQESWVQNATIRENILFGSIYDETRYRAVIQQCALERDLELFEAGDQTEARVTLARAIYSSAQIILLDDVLAALDAHTSSWIVNKCLRGDLTHNVALVGPIASFVVSVGNDGTIKAQGTEVTTVVDQDAQLNLQKQQNEQFLDQDRKSEEQPAHAQSGKLVLAEEIIEGRVSWKTLNLLISALGGKHPIMFFSLLLLGLTGSRLAYIAETWFLGVWGAQYEIHAPSEVSLSFYVGIFASIIFAAIIFDTVVNVVFFARTIVAARVIHSQLADSVFKATFRWLDETPTARVIARCTQDVRTVDGPLAHSMCFAMDQFLEVAIRLAVIMLVSPLFVIPGAVVGFFGAIVGILYLKAQLSMKREMSNSRSPILAHVNASVHGLVSVRAYGAQNMFKEELIRHIDHYSRISRMSGDLNRWVGLRTDFLGAIFTALLAFYQVYLQDISASNTGFSLNMAVSFCISIFWSIQLYNDFEVESNSLERIQSYLEIEHEPKSADAGKPPAYWPGSGDLVVQNLSARYSQSGPNVLHDLSFRIRSGERVGIVGRTGSGKSSLALSLLRCIVTEGNIIYDGIDTETFNLDALRSSITIIPQVPELMSGTLRQNLDPFDQYDDASLNDALKSAGLFSLQEGMDGNRLVLDSPISAGGNNLSVGQRQIIALARAMMRGSKLLIFDEATSAIDYQTDAVIQETLRTRLSPDTTVLTIAHRLQTVMDADKIMVLDNGRIVEFDSPRVLLQKDNGAFRLLVEESGTAVPS</sequence>
<reference evidence="13 14" key="1">
    <citation type="submission" date="2019-12" db="EMBL/GenBank/DDBJ databases">
        <authorList>
            <person name="Floudas D."/>
            <person name="Bentzer J."/>
            <person name="Ahren D."/>
            <person name="Johansson T."/>
            <person name="Persson P."/>
            <person name="Tunlid A."/>
        </authorList>
    </citation>
    <scope>NUCLEOTIDE SEQUENCE [LARGE SCALE GENOMIC DNA]</scope>
    <source>
        <strain evidence="13 14">CBS 102.39</strain>
    </source>
</reference>
<accession>A0A8H4QYE2</accession>
<dbReference type="GO" id="GO:0016887">
    <property type="term" value="F:ATP hydrolysis activity"/>
    <property type="evidence" value="ECO:0007669"/>
    <property type="project" value="InterPro"/>
</dbReference>
<dbReference type="InterPro" id="IPR027417">
    <property type="entry name" value="P-loop_NTPase"/>
</dbReference>
<dbReference type="InterPro" id="IPR011527">
    <property type="entry name" value="ABC1_TM_dom"/>
</dbReference>
<comment type="caution">
    <text evidence="13">The sequence shown here is derived from an EMBL/GenBank/DDBJ whole genome shotgun (WGS) entry which is preliminary data.</text>
</comment>
<dbReference type="SUPFAM" id="SSF90123">
    <property type="entry name" value="ABC transporter transmembrane region"/>
    <property type="match status" value="2"/>
</dbReference>
<keyword evidence="6" id="KW-0067">ATP-binding</keyword>
<dbReference type="Gene3D" id="1.20.1560.10">
    <property type="entry name" value="ABC transporter type 1, transmembrane domain"/>
    <property type="match status" value="3"/>
</dbReference>
<feature type="transmembrane region" description="Helical" evidence="10">
    <location>
        <begin position="949"/>
        <end position="976"/>
    </location>
</feature>
<dbReference type="GO" id="GO:0016020">
    <property type="term" value="C:membrane"/>
    <property type="evidence" value="ECO:0007669"/>
    <property type="project" value="UniProtKB-SubCell"/>
</dbReference>
<evidence type="ECO:0000256" key="9">
    <source>
        <dbReference type="SAM" id="MobiDB-lite"/>
    </source>
</evidence>
<evidence type="ECO:0000256" key="6">
    <source>
        <dbReference type="ARBA" id="ARBA00022840"/>
    </source>
</evidence>
<dbReference type="PANTHER" id="PTHR24223">
    <property type="entry name" value="ATP-BINDING CASSETTE SUB-FAMILY C"/>
    <property type="match status" value="1"/>
</dbReference>
<evidence type="ECO:0000256" key="8">
    <source>
        <dbReference type="ARBA" id="ARBA00023136"/>
    </source>
</evidence>
<dbReference type="Pfam" id="PF00005">
    <property type="entry name" value="ABC_tran"/>
    <property type="match status" value="2"/>
</dbReference>
<feature type="domain" description="ABC transporter" evidence="11">
    <location>
        <begin position="686"/>
        <end position="902"/>
    </location>
</feature>
<dbReference type="InterPro" id="IPR036640">
    <property type="entry name" value="ABC1_TM_sf"/>
</dbReference>
<dbReference type="CDD" id="cd18604">
    <property type="entry name" value="ABC_6TM_VMR1_D2_like"/>
    <property type="match status" value="1"/>
</dbReference>
<feature type="transmembrane region" description="Helical" evidence="10">
    <location>
        <begin position="116"/>
        <end position="135"/>
    </location>
</feature>
<keyword evidence="8 10" id="KW-0472">Membrane</keyword>
<protein>
    <recommendedName>
        <fullName evidence="15">P-loop containing nucleoside triphosphate hydrolase protein</fullName>
    </recommendedName>
</protein>
<dbReference type="PANTHER" id="PTHR24223:SF356">
    <property type="entry name" value="ATP-BINDING CASSETTE TRANSPORTER ABC4"/>
    <property type="match status" value="1"/>
</dbReference>
<evidence type="ECO:0000256" key="1">
    <source>
        <dbReference type="ARBA" id="ARBA00004141"/>
    </source>
</evidence>
<feature type="transmembrane region" description="Helical" evidence="10">
    <location>
        <begin position="988"/>
        <end position="1007"/>
    </location>
</feature>
<feature type="transmembrane region" description="Helical" evidence="10">
    <location>
        <begin position="572"/>
        <end position="593"/>
    </location>
</feature>
<dbReference type="GO" id="GO:0140359">
    <property type="term" value="F:ABC-type transporter activity"/>
    <property type="evidence" value="ECO:0007669"/>
    <property type="project" value="InterPro"/>
</dbReference>
<keyword evidence="4" id="KW-0677">Repeat</keyword>
<dbReference type="Pfam" id="PF00664">
    <property type="entry name" value="ABC_membrane"/>
    <property type="match status" value="2"/>
</dbReference>
<dbReference type="InterPro" id="IPR003439">
    <property type="entry name" value="ABC_transporter-like_ATP-bd"/>
</dbReference>
<feature type="transmembrane region" description="Helical" evidence="10">
    <location>
        <begin position="465"/>
        <end position="484"/>
    </location>
</feature>
<feature type="compositionally biased region" description="Basic and acidic residues" evidence="9">
    <location>
        <begin position="428"/>
        <end position="439"/>
    </location>
</feature>
<keyword evidence="7 10" id="KW-1133">Transmembrane helix</keyword>
<dbReference type="EMBL" id="JAACJL010000017">
    <property type="protein sequence ID" value="KAF4618966.1"/>
    <property type="molecule type" value="Genomic_DNA"/>
</dbReference>
<dbReference type="InterPro" id="IPR050173">
    <property type="entry name" value="ABC_transporter_C-like"/>
</dbReference>
<feature type="compositionally biased region" description="Polar residues" evidence="9">
    <location>
        <begin position="412"/>
        <end position="427"/>
    </location>
</feature>
<evidence type="ECO:0000259" key="11">
    <source>
        <dbReference type="PROSITE" id="PS50893"/>
    </source>
</evidence>
<feature type="region of interest" description="Disordered" evidence="9">
    <location>
        <begin position="412"/>
        <end position="439"/>
    </location>
</feature>
<feature type="domain" description="ABC transporter" evidence="11">
    <location>
        <begin position="1269"/>
        <end position="1506"/>
    </location>
</feature>
<feature type="domain" description="ABC transmembrane type-1" evidence="12">
    <location>
        <begin position="954"/>
        <end position="1232"/>
    </location>
</feature>
<organism evidence="13 14">
    <name type="scientific">Agrocybe pediades</name>
    <dbReference type="NCBI Taxonomy" id="84607"/>
    <lineage>
        <taxon>Eukaryota</taxon>
        <taxon>Fungi</taxon>
        <taxon>Dikarya</taxon>
        <taxon>Basidiomycota</taxon>
        <taxon>Agaricomycotina</taxon>
        <taxon>Agaricomycetes</taxon>
        <taxon>Agaricomycetidae</taxon>
        <taxon>Agaricales</taxon>
        <taxon>Agaricineae</taxon>
        <taxon>Strophariaceae</taxon>
        <taxon>Agrocybe</taxon>
    </lineage>
</organism>
<feature type="transmembrane region" description="Helical" evidence="10">
    <location>
        <begin position="309"/>
        <end position="325"/>
    </location>
</feature>
<dbReference type="SUPFAM" id="SSF52540">
    <property type="entry name" value="P-loop containing nucleoside triphosphate hydrolases"/>
    <property type="match status" value="2"/>
</dbReference>
<feature type="transmembrane region" description="Helical" evidence="10">
    <location>
        <begin position="269"/>
        <end position="289"/>
    </location>
</feature>
<keyword evidence="3 10" id="KW-0812">Transmembrane</keyword>
<feature type="transmembrane region" description="Helical" evidence="10">
    <location>
        <begin position="156"/>
        <end position="175"/>
    </location>
</feature>
<gene>
    <name evidence="13" type="ORF">D9613_010076</name>
</gene>
<name>A0A8H4QYE2_9AGAR</name>
<dbReference type="CDD" id="cd03244">
    <property type="entry name" value="ABCC_MRP_domain2"/>
    <property type="match status" value="1"/>
</dbReference>
<dbReference type="FunFam" id="1.20.1560.10:FF:000013">
    <property type="entry name" value="ABC transporter C family member 2"/>
    <property type="match status" value="1"/>
</dbReference>
<feature type="transmembrane region" description="Helical" evidence="10">
    <location>
        <begin position="89"/>
        <end position="110"/>
    </location>
</feature>
<dbReference type="FunFam" id="3.40.50.300:FF:000838">
    <property type="entry name" value="ABC multidrug transporter (Eurofung)"/>
    <property type="match status" value="1"/>
</dbReference>
<feature type="transmembrane region" description="Helical" evidence="10">
    <location>
        <begin position="59"/>
        <end position="77"/>
    </location>
</feature>
<keyword evidence="2" id="KW-0813">Transport</keyword>
<dbReference type="PROSITE" id="PS50929">
    <property type="entry name" value="ABC_TM1F"/>
    <property type="match status" value="2"/>
</dbReference>
<evidence type="ECO:0008006" key="15">
    <source>
        <dbReference type="Google" id="ProtNLM"/>
    </source>
</evidence>
<dbReference type="GO" id="GO:0005524">
    <property type="term" value="F:ATP binding"/>
    <property type="evidence" value="ECO:0007669"/>
    <property type="project" value="UniProtKB-KW"/>
</dbReference>
<evidence type="ECO:0000256" key="2">
    <source>
        <dbReference type="ARBA" id="ARBA00022448"/>
    </source>
</evidence>
<evidence type="ECO:0000256" key="5">
    <source>
        <dbReference type="ARBA" id="ARBA00022741"/>
    </source>
</evidence>
<evidence type="ECO:0000259" key="12">
    <source>
        <dbReference type="PROSITE" id="PS50929"/>
    </source>
</evidence>
<evidence type="ECO:0000256" key="7">
    <source>
        <dbReference type="ARBA" id="ARBA00022989"/>
    </source>
</evidence>
<keyword evidence="5" id="KW-0547">Nucleotide-binding</keyword>
<feature type="domain" description="ABC transmembrane type-1" evidence="12">
    <location>
        <begin position="274"/>
        <end position="632"/>
    </location>
</feature>
<keyword evidence="14" id="KW-1185">Reference proteome</keyword>
<evidence type="ECO:0000256" key="3">
    <source>
        <dbReference type="ARBA" id="ARBA00022692"/>
    </source>
</evidence>
<dbReference type="CDD" id="cd18596">
    <property type="entry name" value="ABC_6TM_VMR1_D1_like"/>
    <property type="match status" value="1"/>
</dbReference>
<comment type="subcellular location">
    <subcellularLocation>
        <location evidence="1">Membrane</location>
        <topology evidence="1">Multi-pass membrane protein</topology>
    </subcellularLocation>
</comment>
<evidence type="ECO:0000313" key="14">
    <source>
        <dbReference type="Proteomes" id="UP000521872"/>
    </source>
</evidence>
<evidence type="ECO:0000256" key="10">
    <source>
        <dbReference type="SAM" id="Phobius"/>
    </source>
</evidence>
<dbReference type="Proteomes" id="UP000521872">
    <property type="component" value="Unassembled WGS sequence"/>
</dbReference>
<dbReference type="InterPro" id="IPR003593">
    <property type="entry name" value="AAA+_ATPase"/>
</dbReference>
<dbReference type="SMART" id="SM00382">
    <property type="entry name" value="AAA"/>
    <property type="match status" value="2"/>
</dbReference>
<dbReference type="Gene3D" id="3.40.50.300">
    <property type="entry name" value="P-loop containing nucleotide triphosphate hydrolases"/>
    <property type="match status" value="2"/>
</dbReference>
<proteinExistence type="predicted"/>
<feature type="transmembrane region" description="Helical" evidence="10">
    <location>
        <begin position="1079"/>
        <end position="1112"/>
    </location>
</feature>
<dbReference type="PROSITE" id="PS50893">
    <property type="entry name" value="ABC_TRANSPORTER_2"/>
    <property type="match status" value="2"/>
</dbReference>